<dbReference type="Proteomes" id="UP000836387">
    <property type="component" value="Unassembled WGS sequence"/>
</dbReference>
<proteinExistence type="predicted"/>
<dbReference type="EMBL" id="CADEHS020000003">
    <property type="protein sequence ID" value="CAG9939357.1"/>
    <property type="molecule type" value="Genomic_DNA"/>
</dbReference>
<reference evidence="1" key="2">
    <citation type="submission" date="2021-10" db="EMBL/GenBank/DDBJ databases">
        <authorList>
            <person name="Piombo E."/>
        </authorList>
    </citation>
    <scope>NUCLEOTIDE SEQUENCE</scope>
</reference>
<evidence type="ECO:0000313" key="2">
    <source>
        <dbReference type="Proteomes" id="UP000836387"/>
    </source>
</evidence>
<name>A0ACA9TEN1_BIOOC</name>
<protein>
    <submittedName>
        <fullName evidence="1">Uncharacterized protein</fullName>
    </submittedName>
</protein>
<accession>A0ACA9TEN1</accession>
<reference evidence="1" key="1">
    <citation type="submission" date="2020-04" db="EMBL/GenBank/DDBJ databases">
        <authorList>
            <person name="Broberg M."/>
        </authorList>
    </citation>
    <scope>NUCLEOTIDE SEQUENCE</scope>
</reference>
<comment type="caution">
    <text evidence="1">The sequence shown here is derived from an EMBL/GenBank/DDBJ whole genome shotgun (WGS) entry which is preliminary data.</text>
</comment>
<sequence>MAFSQTEDQRLVPKWISVYLTEYCEIKHVIRLWLHLNNNAQFVLKMEAGDQINDTVGRILDSSPLEFLFRKKWGRRRMEGIDNHLWMFLHFNDEYAQSVIMTYNAVQWTIFNLHDGVMPTGNLSKNDNISKIQISSKEESGMEKWVLVWTCFSGKSIRSVDAQSAQKRNGVTITCYQAFKNRESYLLLVTLPEGLSATKWYGSQGRRIYTYFQF</sequence>
<keyword evidence="2" id="KW-1185">Reference proteome</keyword>
<organism evidence="1 2">
    <name type="scientific">Clonostachys rosea f. rosea IK726</name>
    <dbReference type="NCBI Taxonomy" id="1349383"/>
    <lineage>
        <taxon>Eukaryota</taxon>
        <taxon>Fungi</taxon>
        <taxon>Dikarya</taxon>
        <taxon>Ascomycota</taxon>
        <taxon>Pezizomycotina</taxon>
        <taxon>Sordariomycetes</taxon>
        <taxon>Hypocreomycetidae</taxon>
        <taxon>Hypocreales</taxon>
        <taxon>Bionectriaceae</taxon>
        <taxon>Clonostachys</taxon>
    </lineage>
</organism>
<gene>
    <name evidence="1" type="ORF">CRV2_00007794</name>
</gene>
<evidence type="ECO:0000313" key="1">
    <source>
        <dbReference type="EMBL" id="CAG9939357.1"/>
    </source>
</evidence>